<feature type="transmembrane region" description="Helical" evidence="8">
    <location>
        <begin position="230"/>
        <end position="252"/>
    </location>
</feature>
<evidence type="ECO:0000256" key="2">
    <source>
        <dbReference type="ARBA" id="ARBA00009142"/>
    </source>
</evidence>
<sequence length="253" mass="26491">MEWLLSLTAFTAGEFLALLAITFVAGLVRGFSGFALSALVMASAATFIAPIVLIPILWFLEMSASLLMARAGIRDADRRIALLLVIGSTIGWPLGLMLTMSLPVETSRIVALALIVALAVLQLLKVQFPGLRTPGGTVVAGIVAGIAAGLAHVGGMVIALYVLSLGTAAASMRGTLVLYLFASGVFSLFIQLGFGTMDGTAALRGLALIPPTLLGVWLGTKFFTPRLQPYYKPFCLFLLIGLALLGLIRTLAA</sequence>
<dbReference type="EMBL" id="FWFT01000005">
    <property type="protein sequence ID" value="SLN55293.1"/>
    <property type="molecule type" value="Genomic_DNA"/>
</dbReference>
<dbReference type="PANTHER" id="PTHR30269:SF37">
    <property type="entry name" value="MEMBRANE TRANSPORTER PROTEIN"/>
    <property type="match status" value="1"/>
</dbReference>
<evidence type="ECO:0000256" key="1">
    <source>
        <dbReference type="ARBA" id="ARBA00004651"/>
    </source>
</evidence>
<reference evidence="9 10" key="1">
    <citation type="submission" date="2017-03" db="EMBL/GenBank/DDBJ databases">
        <authorList>
            <person name="Afonso C.L."/>
            <person name="Miller P.J."/>
            <person name="Scott M.A."/>
            <person name="Spackman E."/>
            <person name="Goraichik I."/>
            <person name="Dimitrov K.M."/>
            <person name="Suarez D.L."/>
            <person name="Swayne D.E."/>
        </authorList>
    </citation>
    <scope>NUCLEOTIDE SEQUENCE [LARGE SCALE GENOMIC DNA]</scope>
    <source>
        <strain evidence="9 10">CECT 8397</strain>
    </source>
</reference>
<dbReference type="RefSeq" id="WP_085865293.1">
    <property type="nucleotide sequence ID" value="NZ_FWFT01000005.1"/>
</dbReference>
<feature type="transmembrane region" description="Helical" evidence="8">
    <location>
        <begin position="201"/>
        <end position="218"/>
    </location>
</feature>
<evidence type="ECO:0000313" key="9">
    <source>
        <dbReference type="EMBL" id="SLN55293.1"/>
    </source>
</evidence>
<dbReference type="OrthoDB" id="7345770at2"/>
<feature type="transmembrane region" description="Helical" evidence="8">
    <location>
        <begin position="80"/>
        <end position="102"/>
    </location>
</feature>
<name>A0A1Y5T6V5_9RHOB</name>
<evidence type="ECO:0000313" key="10">
    <source>
        <dbReference type="Proteomes" id="UP000193623"/>
    </source>
</evidence>
<evidence type="ECO:0000256" key="3">
    <source>
        <dbReference type="ARBA" id="ARBA00022448"/>
    </source>
</evidence>
<accession>A0A1Y5T6V5</accession>
<protein>
    <recommendedName>
        <fullName evidence="8">Probable membrane transporter protein</fullName>
    </recommendedName>
</protein>
<feature type="transmembrane region" description="Helical" evidence="8">
    <location>
        <begin position="34"/>
        <end position="60"/>
    </location>
</feature>
<keyword evidence="4 8" id="KW-1003">Cell membrane</keyword>
<comment type="subcellular location">
    <subcellularLocation>
        <location evidence="1 8">Cell membrane</location>
        <topology evidence="1 8">Multi-pass membrane protein</topology>
    </subcellularLocation>
</comment>
<feature type="transmembrane region" description="Helical" evidence="8">
    <location>
        <begin position="7"/>
        <end position="28"/>
    </location>
</feature>
<dbReference type="InterPro" id="IPR052017">
    <property type="entry name" value="TSUP"/>
</dbReference>
<dbReference type="AlphaFoldDB" id="A0A1Y5T6V5"/>
<evidence type="ECO:0000256" key="6">
    <source>
        <dbReference type="ARBA" id="ARBA00022989"/>
    </source>
</evidence>
<gene>
    <name evidence="9" type="ORF">PSJ8397_02905</name>
</gene>
<comment type="similarity">
    <text evidence="2 8">Belongs to the 4-toluene sulfonate uptake permease (TSUP) (TC 2.A.102) family.</text>
</comment>
<feature type="transmembrane region" description="Helical" evidence="8">
    <location>
        <begin position="138"/>
        <end position="164"/>
    </location>
</feature>
<keyword evidence="5 8" id="KW-0812">Transmembrane</keyword>
<keyword evidence="7 8" id="KW-0472">Membrane</keyword>
<dbReference type="GO" id="GO:0005886">
    <property type="term" value="C:plasma membrane"/>
    <property type="evidence" value="ECO:0007669"/>
    <property type="project" value="UniProtKB-SubCell"/>
</dbReference>
<dbReference type="PANTHER" id="PTHR30269">
    <property type="entry name" value="TRANSMEMBRANE PROTEIN YFCA"/>
    <property type="match status" value="1"/>
</dbReference>
<organism evidence="9 10">
    <name type="scientific">Pseudooctadecabacter jejudonensis</name>
    <dbReference type="NCBI Taxonomy" id="1391910"/>
    <lineage>
        <taxon>Bacteria</taxon>
        <taxon>Pseudomonadati</taxon>
        <taxon>Pseudomonadota</taxon>
        <taxon>Alphaproteobacteria</taxon>
        <taxon>Rhodobacterales</taxon>
        <taxon>Paracoccaceae</taxon>
        <taxon>Pseudooctadecabacter</taxon>
    </lineage>
</organism>
<dbReference type="Proteomes" id="UP000193623">
    <property type="component" value="Unassembled WGS sequence"/>
</dbReference>
<feature type="transmembrane region" description="Helical" evidence="8">
    <location>
        <begin position="108"/>
        <end position="126"/>
    </location>
</feature>
<keyword evidence="3" id="KW-0813">Transport</keyword>
<evidence type="ECO:0000256" key="4">
    <source>
        <dbReference type="ARBA" id="ARBA00022475"/>
    </source>
</evidence>
<evidence type="ECO:0000256" key="8">
    <source>
        <dbReference type="RuleBase" id="RU363041"/>
    </source>
</evidence>
<proteinExistence type="inferred from homology"/>
<dbReference type="Pfam" id="PF01925">
    <property type="entry name" value="TauE"/>
    <property type="match status" value="1"/>
</dbReference>
<evidence type="ECO:0000256" key="7">
    <source>
        <dbReference type="ARBA" id="ARBA00023136"/>
    </source>
</evidence>
<feature type="transmembrane region" description="Helical" evidence="8">
    <location>
        <begin position="176"/>
        <end position="194"/>
    </location>
</feature>
<dbReference type="InterPro" id="IPR002781">
    <property type="entry name" value="TM_pro_TauE-like"/>
</dbReference>
<evidence type="ECO:0000256" key="5">
    <source>
        <dbReference type="ARBA" id="ARBA00022692"/>
    </source>
</evidence>
<keyword evidence="10" id="KW-1185">Reference proteome</keyword>
<keyword evidence="6 8" id="KW-1133">Transmembrane helix</keyword>